<keyword evidence="1" id="KW-0472">Membrane</keyword>
<dbReference type="EMBL" id="LKHV02000002">
    <property type="protein sequence ID" value="MCS5709787.1"/>
    <property type="molecule type" value="Genomic_DNA"/>
</dbReference>
<evidence type="ECO:0000313" key="2">
    <source>
        <dbReference type="EMBL" id="KRG17453.1"/>
    </source>
</evidence>
<accession>A0A0Q9Y9P3</accession>
<reference evidence="2" key="1">
    <citation type="submission" date="2015-09" db="EMBL/GenBank/DDBJ databases">
        <title>Draft Genome Sequences of Two Novel Amoeba-resistant Intranuclear Bacteria, Candidatus Berkiella cookevillensis and Candidatus Berkiella aquae.</title>
        <authorList>
            <person name="Mehari Y.T."/>
            <person name="Arivett B.A."/>
            <person name="Farone A.L."/>
            <person name="Gunderson J.H."/>
            <person name="Farone M.B."/>
        </authorList>
    </citation>
    <scope>NUCLEOTIDE SEQUENCE [LARGE SCALE GENOMIC DNA]</scope>
    <source>
        <strain evidence="2">CC99</strain>
    </source>
</reference>
<keyword evidence="4" id="KW-1185">Reference proteome</keyword>
<reference evidence="3" key="3">
    <citation type="submission" date="2021-06" db="EMBL/GenBank/DDBJ databases">
        <title>Genomic Description and Analysis of Intracellular Bacteria, Candidatus Berkiella cookevillensis and Candidatus Berkiella aquae.</title>
        <authorList>
            <person name="Kidane D.T."/>
            <person name="Mehari Y.T."/>
            <person name="Rice F.C."/>
            <person name="Arivett B.A."/>
            <person name="Farone A.L."/>
            <person name="Berk S.G."/>
            <person name="Farone M.B."/>
        </authorList>
    </citation>
    <scope>NUCLEOTIDE SEQUENCE</scope>
    <source>
        <strain evidence="3">CC99</strain>
    </source>
</reference>
<protein>
    <submittedName>
        <fullName evidence="2">Uncharacterized protein</fullName>
    </submittedName>
</protein>
<comment type="caution">
    <text evidence="2">The sequence shown here is derived from an EMBL/GenBank/DDBJ whole genome shotgun (WGS) entry which is preliminary data.</text>
</comment>
<evidence type="ECO:0000313" key="4">
    <source>
        <dbReference type="Proteomes" id="UP000051494"/>
    </source>
</evidence>
<dbReference type="STRING" id="437022.CC99x_02314"/>
<dbReference type="AlphaFoldDB" id="A0A0Q9Y9P3"/>
<name>A0A0Q9Y9P3_9GAMM</name>
<dbReference type="EMBL" id="LKHV01000016">
    <property type="protein sequence ID" value="KRG17453.1"/>
    <property type="molecule type" value="Genomic_DNA"/>
</dbReference>
<sequence length="371" mass="41264">MPKSKTINSQKETKKFFNAIEKNPPSSLYTLCNLLLVANDSVQANHAINKIERLVSVVQLDKLIACMIKLENNKRLLLDKDRVESFKAFRIELMSQKTWLTRLTQENIIKLSTSDEFLFYGLIALTRSHLQEQALNDPFDKFDFTVLENAGIEQIRDVIEELVSSCSSLPLAAFKSIAKRDIEFARGILLFMQSHSLRFEMGEYCLVQHPALKDELYLNWKNTTESIPLTQQSETLLKSSVSATGSKHPEFLDILGTNRIKKDTPNIESQAQRQKYSFGVLSGITCVTAALRFAPRFTSLSSAAASYSGASLARVAIGSSAVAASAAVAPLIAPASLLLLGGFMVLKAKQRMDETRAIEKTTPTKYKSCLK</sequence>
<evidence type="ECO:0000313" key="3">
    <source>
        <dbReference type="EMBL" id="MCS5709787.1"/>
    </source>
</evidence>
<feature type="transmembrane region" description="Helical" evidence="1">
    <location>
        <begin position="315"/>
        <end position="346"/>
    </location>
</feature>
<dbReference type="RefSeq" id="WP_057625409.1">
    <property type="nucleotide sequence ID" value="NZ_LKHV02000002.1"/>
</dbReference>
<keyword evidence="1" id="KW-1133">Transmembrane helix</keyword>
<keyword evidence="1" id="KW-0812">Transmembrane</keyword>
<dbReference type="Proteomes" id="UP000051494">
    <property type="component" value="Unassembled WGS sequence"/>
</dbReference>
<evidence type="ECO:0000256" key="1">
    <source>
        <dbReference type="SAM" id="Phobius"/>
    </source>
</evidence>
<gene>
    <name evidence="3" type="ORF">CC99x_012845</name>
    <name evidence="2" type="ORF">CC99x_02314</name>
</gene>
<proteinExistence type="predicted"/>
<organism evidence="2">
    <name type="scientific">Candidatus Berkiella cookevillensis</name>
    <dbReference type="NCBI Taxonomy" id="437022"/>
    <lineage>
        <taxon>Bacteria</taxon>
        <taxon>Pseudomonadati</taxon>
        <taxon>Pseudomonadota</taxon>
        <taxon>Gammaproteobacteria</taxon>
        <taxon>Candidatus Berkiellales</taxon>
        <taxon>Candidatus Berkiellaceae</taxon>
        <taxon>Candidatus Berkiella</taxon>
    </lineage>
</organism>
<reference evidence="3" key="2">
    <citation type="journal article" date="2016" name="Genome Announc.">
        <title>Draft Genome Sequences of Two Novel Amoeba-Resistant Intranuclear Bacteria, 'Candidatus Berkiella cookevillensis' and 'Candidatus Berkiella aquae'.</title>
        <authorList>
            <person name="Mehari Y.T."/>
            <person name="Arivett B.A."/>
            <person name="Farone A.L."/>
            <person name="Gunderson J.H."/>
            <person name="Farone M.B."/>
        </authorList>
    </citation>
    <scope>NUCLEOTIDE SEQUENCE</scope>
    <source>
        <strain evidence="3">CC99</strain>
    </source>
</reference>